<name>A0A9P6I5I5_9PEZI</name>
<dbReference type="RefSeq" id="XP_038745588.1">
    <property type="nucleotide sequence ID" value="XM_038889290.1"/>
</dbReference>
<gene>
    <name evidence="2" type="ORF">CkaCkLH20_06573</name>
</gene>
<feature type="region of interest" description="Disordered" evidence="1">
    <location>
        <begin position="1"/>
        <end position="41"/>
    </location>
</feature>
<comment type="caution">
    <text evidence="2">The sequence shown here is derived from an EMBL/GenBank/DDBJ whole genome shotgun (WGS) entry which is preliminary data.</text>
</comment>
<dbReference type="OrthoDB" id="10688075at2759"/>
<keyword evidence="3" id="KW-1185">Reference proteome</keyword>
<dbReference type="Proteomes" id="UP000781932">
    <property type="component" value="Unassembled WGS sequence"/>
</dbReference>
<proteinExistence type="predicted"/>
<accession>A0A9P6I5I5</accession>
<reference evidence="2" key="2">
    <citation type="submission" date="2020-11" db="EMBL/GenBank/DDBJ databases">
        <title>Whole genome sequencing of Colletotrichum sp.</title>
        <authorList>
            <person name="Li H."/>
        </authorList>
    </citation>
    <scope>NUCLEOTIDE SEQUENCE</scope>
    <source>
        <strain evidence="2">CkLH20</strain>
    </source>
</reference>
<dbReference type="EMBL" id="JAATWM020000019">
    <property type="protein sequence ID" value="KAF9876127.1"/>
    <property type="molecule type" value="Genomic_DNA"/>
</dbReference>
<feature type="compositionally biased region" description="Basic and acidic residues" evidence="1">
    <location>
        <begin position="28"/>
        <end position="41"/>
    </location>
</feature>
<organism evidence="2 3">
    <name type="scientific">Colletotrichum karsti</name>
    <dbReference type="NCBI Taxonomy" id="1095194"/>
    <lineage>
        <taxon>Eukaryota</taxon>
        <taxon>Fungi</taxon>
        <taxon>Dikarya</taxon>
        <taxon>Ascomycota</taxon>
        <taxon>Pezizomycotina</taxon>
        <taxon>Sordariomycetes</taxon>
        <taxon>Hypocreomycetidae</taxon>
        <taxon>Glomerellales</taxon>
        <taxon>Glomerellaceae</taxon>
        <taxon>Colletotrichum</taxon>
        <taxon>Colletotrichum boninense species complex</taxon>
    </lineage>
</organism>
<dbReference type="AlphaFoldDB" id="A0A9P6I5I5"/>
<protein>
    <submittedName>
        <fullName evidence="2">Uncharacterized protein</fullName>
    </submittedName>
</protein>
<dbReference type="GeneID" id="62162364"/>
<sequence>MDDPGMPLWSESDESDRDAQNVSHGKRVATEQKQLEEKAHDPELVSLKQKLDEVIEKVENFRGIEFMISAKMMNEIRDTLGGIATLATKSFTNSSPYREICKHFLQRTGSTSEASFWALAIHVVAPDQGLSKVWHKHKTERDILEAIVNIIRTIAYSGCPSKELLAVPYTVKHSLIDYECKLARNPCGSDVMGDVDIRITRQIFSRT</sequence>
<reference evidence="2" key="1">
    <citation type="submission" date="2020-03" db="EMBL/GenBank/DDBJ databases">
        <authorList>
            <person name="He L."/>
        </authorList>
    </citation>
    <scope>NUCLEOTIDE SEQUENCE</scope>
    <source>
        <strain evidence="2">CkLH20</strain>
    </source>
</reference>
<evidence type="ECO:0000313" key="3">
    <source>
        <dbReference type="Proteomes" id="UP000781932"/>
    </source>
</evidence>
<evidence type="ECO:0000256" key="1">
    <source>
        <dbReference type="SAM" id="MobiDB-lite"/>
    </source>
</evidence>
<evidence type="ECO:0000313" key="2">
    <source>
        <dbReference type="EMBL" id="KAF9876127.1"/>
    </source>
</evidence>